<dbReference type="HOGENOM" id="CLU_2626547_0_0_1"/>
<sequence length="78" mass="9339">MPLEKSNNRDGRARKGSILNYEHWKSLMLKHTSLMLKHHARENAMMRYKEKKRARMLNSRVNNARGLWLCCGRCKNLR</sequence>
<dbReference type="EMBL" id="CM009299">
    <property type="protein sequence ID" value="PNT16052.1"/>
    <property type="molecule type" value="Genomic_DNA"/>
</dbReference>
<reference evidence="1 2" key="1">
    <citation type="journal article" date="2006" name="Science">
        <title>The genome of black cottonwood, Populus trichocarpa (Torr. &amp; Gray).</title>
        <authorList>
            <person name="Tuskan G.A."/>
            <person name="Difazio S."/>
            <person name="Jansson S."/>
            <person name="Bohlmann J."/>
            <person name="Grigoriev I."/>
            <person name="Hellsten U."/>
            <person name="Putnam N."/>
            <person name="Ralph S."/>
            <person name="Rombauts S."/>
            <person name="Salamov A."/>
            <person name="Schein J."/>
            <person name="Sterck L."/>
            <person name="Aerts A."/>
            <person name="Bhalerao R.R."/>
            <person name="Bhalerao R.P."/>
            <person name="Blaudez D."/>
            <person name="Boerjan W."/>
            <person name="Brun A."/>
            <person name="Brunner A."/>
            <person name="Busov V."/>
            <person name="Campbell M."/>
            <person name="Carlson J."/>
            <person name="Chalot M."/>
            <person name="Chapman J."/>
            <person name="Chen G.L."/>
            <person name="Cooper D."/>
            <person name="Coutinho P.M."/>
            <person name="Couturier J."/>
            <person name="Covert S."/>
            <person name="Cronk Q."/>
            <person name="Cunningham R."/>
            <person name="Davis J."/>
            <person name="Degroeve S."/>
            <person name="Dejardin A."/>
            <person name="Depamphilis C."/>
            <person name="Detter J."/>
            <person name="Dirks B."/>
            <person name="Dubchak I."/>
            <person name="Duplessis S."/>
            <person name="Ehlting J."/>
            <person name="Ellis B."/>
            <person name="Gendler K."/>
            <person name="Goodstein D."/>
            <person name="Gribskov M."/>
            <person name="Grimwood J."/>
            <person name="Groover A."/>
            <person name="Gunter L."/>
            <person name="Hamberger B."/>
            <person name="Heinze B."/>
            <person name="Helariutta Y."/>
            <person name="Henrissat B."/>
            <person name="Holligan D."/>
            <person name="Holt R."/>
            <person name="Huang W."/>
            <person name="Islam-Faridi N."/>
            <person name="Jones S."/>
            <person name="Jones-Rhoades M."/>
            <person name="Jorgensen R."/>
            <person name="Joshi C."/>
            <person name="Kangasjarvi J."/>
            <person name="Karlsson J."/>
            <person name="Kelleher C."/>
            <person name="Kirkpatrick R."/>
            <person name="Kirst M."/>
            <person name="Kohler A."/>
            <person name="Kalluri U."/>
            <person name="Larimer F."/>
            <person name="Leebens-Mack J."/>
            <person name="Leple J.C."/>
            <person name="Locascio P."/>
            <person name="Lou Y."/>
            <person name="Lucas S."/>
            <person name="Martin F."/>
            <person name="Montanini B."/>
            <person name="Napoli C."/>
            <person name="Nelson D.R."/>
            <person name="Nelson C."/>
            <person name="Nieminen K."/>
            <person name="Nilsson O."/>
            <person name="Pereda V."/>
            <person name="Peter G."/>
            <person name="Philippe R."/>
            <person name="Pilate G."/>
            <person name="Poliakov A."/>
            <person name="Razumovskaya J."/>
            <person name="Richardson P."/>
            <person name="Rinaldi C."/>
            <person name="Ritland K."/>
            <person name="Rouze P."/>
            <person name="Ryaboy D."/>
            <person name="Schmutz J."/>
            <person name="Schrader J."/>
            <person name="Segerman B."/>
            <person name="Shin H."/>
            <person name="Siddiqui A."/>
            <person name="Sterky F."/>
            <person name="Terry A."/>
            <person name="Tsai C.J."/>
            <person name="Uberbacher E."/>
            <person name="Unneberg P."/>
            <person name="Vahala J."/>
            <person name="Wall K."/>
            <person name="Wessler S."/>
            <person name="Yang G."/>
            <person name="Yin T."/>
            <person name="Douglas C."/>
            <person name="Marra M."/>
            <person name="Sandberg G."/>
            <person name="Van de Peer Y."/>
            <person name="Rokhsar D."/>
        </authorList>
    </citation>
    <scope>NUCLEOTIDE SEQUENCE [LARGE SCALE GENOMIC DNA]</scope>
    <source>
        <strain evidence="2">cv. Nisqually</strain>
    </source>
</reference>
<proteinExistence type="predicted"/>
<dbReference type="AlphaFoldDB" id="B9HWC1"/>
<evidence type="ECO:0000313" key="2">
    <source>
        <dbReference type="Proteomes" id="UP000006729"/>
    </source>
</evidence>
<dbReference type="InParanoid" id="B9HWC1"/>
<dbReference type="Proteomes" id="UP000006729">
    <property type="component" value="Chromosome 10"/>
</dbReference>
<organism evidence="1 2">
    <name type="scientific">Populus trichocarpa</name>
    <name type="common">Western balsam poplar</name>
    <name type="synonym">Populus balsamifera subsp. trichocarpa</name>
    <dbReference type="NCBI Taxonomy" id="3694"/>
    <lineage>
        <taxon>Eukaryota</taxon>
        <taxon>Viridiplantae</taxon>
        <taxon>Streptophyta</taxon>
        <taxon>Embryophyta</taxon>
        <taxon>Tracheophyta</taxon>
        <taxon>Spermatophyta</taxon>
        <taxon>Magnoliopsida</taxon>
        <taxon>eudicotyledons</taxon>
        <taxon>Gunneridae</taxon>
        <taxon>Pentapetalae</taxon>
        <taxon>rosids</taxon>
        <taxon>fabids</taxon>
        <taxon>Malpighiales</taxon>
        <taxon>Salicaceae</taxon>
        <taxon>Saliceae</taxon>
        <taxon>Populus</taxon>
    </lineage>
</organism>
<keyword evidence="2" id="KW-1185">Reference proteome</keyword>
<evidence type="ECO:0000313" key="1">
    <source>
        <dbReference type="EMBL" id="PNT16052.1"/>
    </source>
</evidence>
<protein>
    <submittedName>
        <fullName evidence="1">Uncharacterized protein</fullName>
    </submittedName>
</protein>
<accession>B9HWC1</accession>
<name>B9HWC1_POPTR</name>
<gene>
    <name evidence="1" type="ORF">POPTR_010G118800</name>
</gene>